<dbReference type="Gene3D" id="3.30.1440.10">
    <property type="match status" value="1"/>
</dbReference>
<keyword evidence="6" id="KW-0820">tRNA-binding</keyword>
<name>A0AAW6T940_9MICO</name>
<dbReference type="FunFam" id="3.30.1440.10:FF:000001">
    <property type="entry name" value="50S ribosomal protein L5"/>
    <property type="match status" value="1"/>
</dbReference>
<accession>A0AAW6T940</accession>
<evidence type="ECO:0000256" key="4">
    <source>
        <dbReference type="ARBA" id="ARBA00035245"/>
    </source>
</evidence>
<reference evidence="10 11" key="1">
    <citation type="submission" date="2023-04" db="EMBL/GenBank/DDBJ databases">
        <title>Klugiella caeni sp. nov. isolated from the sludge of biochemical tank.</title>
        <authorList>
            <person name="Geng K."/>
        </authorList>
    </citation>
    <scope>NUCLEOTIDE SEQUENCE [LARGE SCALE GENOMIC DNA]</scope>
    <source>
        <strain evidence="10 11">YN-L-19</strain>
    </source>
</reference>
<dbReference type="EMBL" id="JASATX010000002">
    <property type="protein sequence ID" value="MDI2098575.1"/>
    <property type="molecule type" value="Genomic_DNA"/>
</dbReference>
<protein>
    <recommendedName>
        <fullName evidence="4 6">Large ribosomal subunit protein uL5</fullName>
    </recommendedName>
</protein>
<evidence type="ECO:0000313" key="10">
    <source>
        <dbReference type="EMBL" id="MDI2098575.1"/>
    </source>
</evidence>
<dbReference type="Pfam" id="PF00673">
    <property type="entry name" value="Ribosomal_L5_C"/>
    <property type="match status" value="1"/>
</dbReference>
<evidence type="ECO:0000259" key="8">
    <source>
        <dbReference type="Pfam" id="PF00281"/>
    </source>
</evidence>
<dbReference type="InterPro" id="IPR031310">
    <property type="entry name" value="Ribosomal_uL5_N"/>
</dbReference>
<evidence type="ECO:0000256" key="1">
    <source>
        <dbReference type="ARBA" id="ARBA00008553"/>
    </source>
</evidence>
<dbReference type="GO" id="GO:0006412">
    <property type="term" value="P:translation"/>
    <property type="evidence" value="ECO:0007669"/>
    <property type="project" value="UniProtKB-UniRule"/>
</dbReference>
<comment type="function">
    <text evidence="5">This is one of the proteins that bind and probably mediate the attachment of the 5S RNA into the large ribosomal subunit, where it forms part of the central protuberance. In the 70S ribosome it contacts protein S13 of the 30S subunit (bridge B1b), connecting the 2 subunits; this bridge is implicated in subunit movement. Contacts the P site tRNA; the 5S rRNA and some of its associated proteins might help stabilize positioning of ribosome-bound tRNAs.</text>
</comment>
<dbReference type="NCBIfam" id="NF000585">
    <property type="entry name" value="PRK00010.1"/>
    <property type="match status" value="1"/>
</dbReference>
<dbReference type="GO" id="GO:0005840">
    <property type="term" value="C:ribosome"/>
    <property type="evidence" value="ECO:0007669"/>
    <property type="project" value="UniProtKB-KW"/>
</dbReference>
<evidence type="ECO:0000256" key="5">
    <source>
        <dbReference type="ARBA" id="ARBA00058604"/>
    </source>
</evidence>
<evidence type="ECO:0000256" key="6">
    <source>
        <dbReference type="HAMAP-Rule" id="MF_01333"/>
    </source>
</evidence>
<gene>
    <name evidence="6 10" type="primary">rplE</name>
    <name evidence="10" type="ORF">QF206_06310</name>
</gene>
<dbReference type="HAMAP" id="MF_01333_B">
    <property type="entry name" value="Ribosomal_uL5_B"/>
    <property type="match status" value="1"/>
</dbReference>
<feature type="domain" description="Large ribosomal subunit protein uL5 N-terminal" evidence="8">
    <location>
        <begin position="35"/>
        <end position="91"/>
    </location>
</feature>
<evidence type="ECO:0000256" key="3">
    <source>
        <dbReference type="ARBA" id="ARBA00023274"/>
    </source>
</evidence>
<organism evidence="10 11">
    <name type="scientific">Ruicaihuangia caeni</name>
    <dbReference type="NCBI Taxonomy" id="3042517"/>
    <lineage>
        <taxon>Bacteria</taxon>
        <taxon>Bacillati</taxon>
        <taxon>Actinomycetota</taxon>
        <taxon>Actinomycetes</taxon>
        <taxon>Micrococcales</taxon>
        <taxon>Microbacteriaceae</taxon>
        <taxon>Ruicaihuangia</taxon>
    </lineage>
</organism>
<evidence type="ECO:0000259" key="9">
    <source>
        <dbReference type="Pfam" id="PF00673"/>
    </source>
</evidence>
<comment type="caution">
    <text evidence="10">The sequence shown here is derived from an EMBL/GenBank/DDBJ whole genome shotgun (WGS) entry which is preliminary data.</text>
</comment>
<proteinExistence type="inferred from homology"/>
<dbReference type="GO" id="GO:0019843">
    <property type="term" value="F:rRNA binding"/>
    <property type="evidence" value="ECO:0007669"/>
    <property type="project" value="UniProtKB-UniRule"/>
</dbReference>
<keyword evidence="6" id="KW-0699">rRNA-binding</keyword>
<dbReference type="RefSeq" id="WP_281488361.1">
    <property type="nucleotide sequence ID" value="NZ_CP159582.1"/>
</dbReference>
<dbReference type="GO" id="GO:0000049">
    <property type="term" value="F:tRNA binding"/>
    <property type="evidence" value="ECO:0007669"/>
    <property type="project" value="UniProtKB-UniRule"/>
</dbReference>
<dbReference type="InterPro" id="IPR002132">
    <property type="entry name" value="Ribosomal_uL5"/>
</dbReference>
<dbReference type="InterPro" id="IPR022803">
    <property type="entry name" value="Ribosomal_uL5_dom_sf"/>
</dbReference>
<dbReference type="Pfam" id="PF00281">
    <property type="entry name" value="Ribosomal_L5"/>
    <property type="match status" value="1"/>
</dbReference>
<keyword evidence="3 6" id="KW-0687">Ribonucleoprotein</keyword>
<keyword evidence="6" id="KW-0694">RNA-binding</keyword>
<dbReference type="InterPro" id="IPR031309">
    <property type="entry name" value="Ribosomal_uL5_C"/>
</dbReference>
<comment type="similarity">
    <text evidence="1 6 7">Belongs to the universal ribosomal protein uL5 family.</text>
</comment>
<dbReference type="Proteomes" id="UP001321506">
    <property type="component" value="Unassembled WGS sequence"/>
</dbReference>
<dbReference type="PANTHER" id="PTHR11994">
    <property type="entry name" value="60S RIBOSOMAL PROTEIN L11-RELATED"/>
    <property type="match status" value="1"/>
</dbReference>
<evidence type="ECO:0000256" key="7">
    <source>
        <dbReference type="RuleBase" id="RU003930"/>
    </source>
</evidence>
<keyword evidence="2 6" id="KW-0689">Ribosomal protein</keyword>
<dbReference type="PIRSF" id="PIRSF002161">
    <property type="entry name" value="Ribosomal_L5"/>
    <property type="match status" value="1"/>
</dbReference>
<comment type="function">
    <text evidence="6">This is 1 of the proteins that bind and probably mediate the attachment of the 5S RNA into the large ribosomal subunit, where it forms part of the central protuberance. In the 70S ribosome it contacts protein S13 of the 30S subunit (bridge B1b), connecting the 2 subunits; this bridge is implicated in subunit movement. Contacts the P site tRNA; the 5S rRNA and some of its associated proteins might help stabilize positioning of ribosome-bound tRNAs.</text>
</comment>
<evidence type="ECO:0000256" key="2">
    <source>
        <dbReference type="ARBA" id="ARBA00022980"/>
    </source>
</evidence>
<dbReference type="GO" id="GO:0003735">
    <property type="term" value="F:structural constituent of ribosome"/>
    <property type="evidence" value="ECO:0007669"/>
    <property type="project" value="InterPro"/>
</dbReference>
<dbReference type="GO" id="GO:1990904">
    <property type="term" value="C:ribonucleoprotein complex"/>
    <property type="evidence" value="ECO:0007669"/>
    <property type="project" value="UniProtKB-KW"/>
</dbReference>
<comment type="subunit">
    <text evidence="6">Part of the 50S ribosomal subunit; part of the 5S rRNA/L5/L18/L25 subcomplex. Contacts the 5S rRNA and the P site tRNA. Forms a bridge to the 30S subunit in the 70S ribosome.</text>
</comment>
<evidence type="ECO:0000313" key="11">
    <source>
        <dbReference type="Proteomes" id="UP001321506"/>
    </source>
</evidence>
<sequence length="194" mass="21416">MSNTAAVAGKIQPRLKQKYRSEIIAQLTEQFGYSNVNQVPGLVKIVVNTGVGEAARDSKVIEGAVRDLAAITGQKPQVTKARKSIAQFKLRDGMPIGAHTTLRGDRAWEFLDRLLSLALPRIRDFRGLSPKQFDGNGNYTFGLQEQSVFHEIDQDKIDRVRGFDITVVTTAKTDEEGRALLRALGFPFKADDAS</sequence>
<dbReference type="AlphaFoldDB" id="A0AAW6T940"/>
<feature type="domain" description="Large ribosomal subunit protein uL5 C-terminal" evidence="9">
    <location>
        <begin position="95"/>
        <end position="188"/>
    </location>
</feature>
<dbReference type="SUPFAM" id="SSF55282">
    <property type="entry name" value="RL5-like"/>
    <property type="match status" value="1"/>
</dbReference>
<keyword evidence="11" id="KW-1185">Reference proteome</keyword>
<dbReference type="InterPro" id="IPR020930">
    <property type="entry name" value="Ribosomal_uL5_bac-type"/>
</dbReference>